<sequence length="272" mass="31409">MTTQEQVKYIWDYETGEILNYAANGNDDSRHKYHYQIDSLGNVKIEHTSGAYWKGQLTWSRAQTRLSIVDNIPIPAYLVDMLKELISCKADHNSGFWDNKLINVFNKIKSGLKELVNKPLDATDIKSQLGFSMNKNEILQNELKEMEQKIKNIQSAYFDILKDNEKLKKEKGTLSEKNTNLNYELNKDNAAKEIIKKEMVRLTSENLILNLELARMTPYSIQEPELKTDYTQSHSLRDCFHNPGGATVYTKSNARNRMVYNPSSGIYEPEEN</sequence>
<dbReference type="EMBL" id="MN738971">
    <property type="protein sequence ID" value="QHT33668.1"/>
    <property type="molecule type" value="Genomic_DNA"/>
</dbReference>
<name>A0A6C0EXE4_9ZZZZ</name>
<reference evidence="2" key="1">
    <citation type="journal article" date="2020" name="Nature">
        <title>Giant virus diversity and host interactions through global metagenomics.</title>
        <authorList>
            <person name="Schulz F."/>
            <person name="Roux S."/>
            <person name="Paez-Espino D."/>
            <person name="Jungbluth S."/>
            <person name="Walsh D.A."/>
            <person name="Denef V.J."/>
            <person name="McMahon K.D."/>
            <person name="Konstantinidis K.T."/>
            <person name="Eloe-Fadrosh E.A."/>
            <person name="Kyrpides N.C."/>
            <person name="Woyke T."/>
        </authorList>
    </citation>
    <scope>NUCLEOTIDE SEQUENCE</scope>
    <source>
        <strain evidence="2">GVMAG-M-3300009161-36</strain>
    </source>
</reference>
<proteinExistence type="predicted"/>
<evidence type="ECO:0000313" key="2">
    <source>
        <dbReference type="EMBL" id="QHT33668.1"/>
    </source>
</evidence>
<dbReference type="AlphaFoldDB" id="A0A6C0EXE4"/>
<feature type="coiled-coil region" evidence="1">
    <location>
        <begin position="129"/>
        <end position="184"/>
    </location>
</feature>
<accession>A0A6C0EXE4</accession>
<protein>
    <submittedName>
        <fullName evidence="2">Uncharacterized protein</fullName>
    </submittedName>
</protein>
<organism evidence="2">
    <name type="scientific">viral metagenome</name>
    <dbReference type="NCBI Taxonomy" id="1070528"/>
    <lineage>
        <taxon>unclassified sequences</taxon>
        <taxon>metagenomes</taxon>
        <taxon>organismal metagenomes</taxon>
    </lineage>
</organism>
<evidence type="ECO:0000256" key="1">
    <source>
        <dbReference type="SAM" id="Coils"/>
    </source>
</evidence>
<keyword evidence="1" id="KW-0175">Coiled coil</keyword>